<dbReference type="Gene3D" id="1.20.120.920">
    <property type="entry name" value="CRISPR-associated endonuclease Cas1, C-terminal domain"/>
    <property type="match status" value="1"/>
</dbReference>
<sequence>MSVLYLLSPGSSVRKEGGRLVVEKDGDLVARVPLRMVTSVVVGASAGATIPALFACMEEAVPIFFVDGRSNVVGQLAGENITLRMLRYQLAYAEDTEKGLVLSKEIVAEKLRGQYRLLKTYEKTVDDVRIAKALHILKPMRAKIDRADTADALRGMEGTCARAYFAAFPALLDVKRWLFRGRGERPARDPVNALLNYGYAFLEREVRLALIGHGMDVRIGFFHATDGRRTSLVFDLMEPFRASLVDRFVLSLLRKGSLKPDDFETTKKDGCRLLDEARSIWYGRYEAYMEKPYQEYEGKTPRALIDGYVEAFAQRVQKAF</sequence>
<dbReference type="EC" id="3.1.-.-" evidence="10"/>
<evidence type="ECO:0000313" key="11">
    <source>
        <dbReference type="EMBL" id="GAA0201224.1"/>
    </source>
</evidence>
<evidence type="ECO:0000256" key="4">
    <source>
        <dbReference type="ARBA" id="ARBA00022801"/>
    </source>
</evidence>
<feature type="binding site" evidence="10">
    <location>
        <position position="238"/>
    </location>
    <ligand>
        <name>Mn(2+)</name>
        <dbReference type="ChEBI" id="CHEBI:29035"/>
    </ligand>
</feature>
<feature type="binding site" evidence="10">
    <location>
        <position position="223"/>
    </location>
    <ligand>
        <name>Mn(2+)</name>
        <dbReference type="ChEBI" id="CHEBI:29035"/>
    </ligand>
</feature>
<evidence type="ECO:0000256" key="6">
    <source>
        <dbReference type="ARBA" id="ARBA00023118"/>
    </source>
</evidence>
<protein>
    <recommendedName>
        <fullName evidence="10">CRISPR-associated endonuclease Cas1</fullName>
        <ecNumber evidence="10">3.1.-.-</ecNumber>
    </recommendedName>
</protein>
<dbReference type="PANTHER" id="PTHR34353:SF2">
    <property type="entry name" value="CRISPR-ASSOCIATED ENDONUCLEASE CAS1 1"/>
    <property type="match status" value="1"/>
</dbReference>
<keyword evidence="1 10" id="KW-0540">Nuclease</keyword>
<organism evidence="11 12">
    <name type="scientific">Selenomonas dianae</name>
    <dbReference type="NCBI Taxonomy" id="135079"/>
    <lineage>
        <taxon>Bacteria</taxon>
        <taxon>Bacillati</taxon>
        <taxon>Bacillota</taxon>
        <taxon>Negativicutes</taxon>
        <taxon>Selenomonadales</taxon>
        <taxon>Selenomonadaceae</taxon>
        <taxon>Selenomonas</taxon>
    </lineage>
</organism>
<keyword evidence="3 10" id="KW-0255">Endonuclease</keyword>
<dbReference type="InterPro" id="IPR042206">
    <property type="entry name" value="CRISPR-assoc_Cas1_C"/>
</dbReference>
<dbReference type="InterPro" id="IPR002729">
    <property type="entry name" value="CRISPR-assoc_Cas1"/>
</dbReference>
<gene>
    <name evidence="10 11" type="primary">cas1</name>
    <name evidence="11" type="ORF">GCM10008919_00730</name>
</gene>
<dbReference type="Proteomes" id="UP001500399">
    <property type="component" value="Unassembled WGS sequence"/>
</dbReference>
<dbReference type="InterPro" id="IPR042211">
    <property type="entry name" value="CRISPR-assoc_Cas1_N"/>
</dbReference>
<keyword evidence="4 10" id="KW-0378">Hydrolase</keyword>
<keyword evidence="5 10" id="KW-0460">Magnesium</keyword>
<dbReference type="Pfam" id="PF01867">
    <property type="entry name" value="Cas_Cas1"/>
    <property type="match status" value="1"/>
</dbReference>
<evidence type="ECO:0000256" key="8">
    <source>
        <dbReference type="ARBA" id="ARBA00023211"/>
    </source>
</evidence>
<evidence type="ECO:0000256" key="1">
    <source>
        <dbReference type="ARBA" id="ARBA00022722"/>
    </source>
</evidence>
<dbReference type="RefSeq" id="WP_304988093.1">
    <property type="nucleotide sequence ID" value="NZ_BAAACR010000001.1"/>
</dbReference>
<keyword evidence="7 10" id="KW-0238">DNA-binding</keyword>
<evidence type="ECO:0000256" key="2">
    <source>
        <dbReference type="ARBA" id="ARBA00022723"/>
    </source>
</evidence>
<comment type="caution">
    <text evidence="11">The sequence shown here is derived from an EMBL/GenBank/DDBJ whole genome shotgun (WGS) entry which is preliminary data.</text>
</comment>
<proteinExistence type="inferred from homology"/>
<evidence type="ECO:0000256" key="7">
    <source>
        <dbReference type="ARBA" id="ARBA00023125"/>
    </source>
</evidence>
<dbReference type="GO" id="GO:0004519">
    <property type="term" value="F:endonuclease activity"/>
    <property type="evidence" value="ECO:0007669"/>
    <property type="project" value="UniProtKB-KW"/>
</dbReference>
<comment type="similarity">
    <text evidence="10">Belongs to the CRISPR-associated endonuclease Cas1 family.</text>
</comment>
<evidence type="ECO:0000313" key="12">
    <source>
        <dbReference type="Proteomes" id="UP001500399"/>
    </source>
</evidence>
<evidence type="ECO:0000256" key="9">
    <source>
        <dbReference type="ARBA" id="ARBA00038592"/>
    </source>
</evidence>
<comment type="function">
    <text evidence="10">CRISPR (clustered regularly interspaced short palindromic repeat), is an adaptive immune system that provides protection against mobile genetic elements (viruses, transposable elements and conjugative plasmids). CRISPR clusters contain spacers, sequences complementary to antecedent mobile elements, and target invading nucleic acids. CRISPR clusters are transcribed and processed into CRISPR RNA (crRNA). Acts as a dsDNA endonuclease. Involved in the integration of spacer DNA into the CRISPR cassette.</text>
</comment>
<keyword evidence="12" id="KW-1185">Reference proteome</keyword>
<keyword evidence="2 10" id="KW-0479">Metal-binding</keyword>
<dbReference type="PANTHER" id="PTHR34353">
    <property type="entry name" value="CRISPR-ASSOCIATED ENDONUCLEASE CAS1 1"/>
    <property type="match status" value="1"/>
</dbReference>
<dbReference type="InterPro" id="IPR050646">
    <property type="entry name" value="Cas1"/>
</dbReference>
<keyword evidence="8 10" id="KW-0464">Manganese</keyword>
<keyword evidence="6 10" id="KW-0051">Antiviral defense</keyword>
<dbReference type="CDD" id="cd09634">
    <property type="entry name" value="Cas1_I-II-III"/>
    <property type="match status" value="1"/>
</dbReference>
<evidence type="ECO:0000256" key="5">
    <source>
        <dbReference type="ARBA" id="ARBA00022842"/>
    </source>
</evidence>
<evidence type="ECO:0000256" key="10">
    <source>
        <dbReference type="HAMAP-Rule" id="MF_01470"/>
    </source>
</evidence>
<dbReference type="Gene3D" id="3.100.10.20">
    <property type="entry name" value="CRISPR-associated endonuclease Cas1, N-terminal domain"/>
    <property type="match status" value="1"/>
</dbReference>
<accession>A0ABN0SUR5</accession>
<reference evidence="11 12" key="1">
    <citation type="journal article" date="2019" name="Int. J. Syst. Evol. Microbiol.">
        <title>The Global Catalogue of Microorganisms (GCM) 10K type strain sequencing project: providing services to taxonomists for standard genome sequencing and annotation.</title>
        <authorList>
            <consortium name="The Broad Institute Genomics Platform"/>
            <consortium name="The Broad Institute Genome Sequencing Center for Infectious Disease"/>
            <person name="Wu L."/>
            <person name="Ma J."/>
        </authorList>
    </citation>
    <scope>NUCLEOTIDE SEQUENCE [LARGE SCALE GENOMIC DNA]</scope>
    <source>
        <strain evidence="11 12">JCM 8542</strain>
    </source>
</reference>
<feature type="binding site" evidence="10">
    <location>
        <position position="157"/>
    </location>
    <ligand>
        <name>Mn(2+)</name>
        <dbReference type="ChEBI" id="CHEBI:29035"/>
    </ligand>
</feature>
<comment type="cofactor">
    <cofactor evidence="10">
        <name>Mg(2+)</name>
        <dbReference type="ChEBI" id="CHEBI:18420"/>
    </cofactor>
    <cofactor evidence="10">
        <name>Mn(2+)</name>
        <dbReference type="ChEBI" id="CHEBI:29035"/>
    </cofactor>
</comment>
<comment type="subunit">
    <text evidence="9 10">Homodimer, forms a heterotetramer with a Cas2 homodimer.</text>
</comment>
<evidence type="ECO:0000256" key="3">
    <source>
        <dbReference type="ARBA" id="ARBA00022759"/>
    </source>
</evidence>
<dbReference type="EMBL" id="BAAACR010000001">
    <property type="protein sequence ID" value="GAA0201224.1"/>
    <property type="molecule type" value="Genomic_DNA"/>
</dbReference>
<name>A0ABN0SUR5_9FIRM</name>
<dbReference type="HAMAP" id="MF_01470">
    <property type="entry name" value="Cas1"/>
    <property type="match status" value="1"/>
</dbReference>
<dbReference type="NCBIfam" id="TIGR00287">
    <property type="entry name" value="cas1"/>
    <property type="match status" value="1"/>
</dbReference>